<keyword evidence="1" id="KW-0812">Transmembrane</keyword>
<keyword evidence="1" id="KW-1133">Transmembrane helix</keyword>
<feature type="transmembrane region" description="Helical" evidence="1">
    <location>
        <begin position="6"/>
        <end position="23"/>
    </location>
</feature>
<sequence>MDYIDILAIFIVVAFVFIAGKFLPNNALSNLGNYIKNLFSSKS</sequence>
<protein>
    <submittedName>
        <fullName evidence="2">Uncharacterized protein</fullName>
    </submittedName>
</protein>
<keyword evidence="1" id="KW-0472">Membrane</keyword>
<proteinExistence type="predicted"/>
<comment type="caution">
    <text evidence="2">The sequence shown here is derived from an EMBL/GenBank/DDBJ whole genome shotgun (WGS) entry which is preliminary data.</text>
</comment>
<evidence type="ECO:0000313" key="3">
    <source>
        <dbReference type="Proteomes" id="UP001623591"/>
    </source>
</evidence>
<organism evidence="2 3">
    <name type="scientific">Candidatus Clostridium stratigraminis</name>
    <dbReference type="NCBI Taxonomy" id="3381661"/>
    <lineage>
        <taxon>Bacteria</taxon>
        <taxon>Bacillati</taxon>
        <taxon>Bacillota</taxon>
        <taxon>Clostridia</taxon>
        <taxon>Eubacteriales</taxon>
        <taxon>Clostridiaceae</taxon>
        <taxon>Clostridium</taxon>
    </lineage>
</organism>
<name>A0ABW8T8D4_9CLOT</name>
<dbReference type="RefSeq" id="WP_406769772.1">
    <property type="nucleotide sequence ID" value="NZ_JBJHZZ010000005.1"/>
</dbReference>
<keyword evidence="3" id="KW-1185">Reference proteome</keyword>
<accession>A0ABW8T8D4</accession>
<dbReference type="Proteomes" id="UP001623591">
    <property type="component" value="Unassembled WGS sequence"/>
</dbReference>
<gene>
    <name evidence="2" type="ORF">ACJDUG_10060</name>
</gene>
<evidence type="ECO:0000256" key="1">
    <source>
        <dbReference type="SAM" id="Phobius"/>
    </source>
</evidence>
<evidence type="ECO:0000313" key="2">
    <source>
        <dbReference type="EMBL" id="MFL0247319.1"/>
    </source>
</evidence>
<dbReference type="EMBL" id="JBJHZZ010000005">
    <property type="protein sequence ID" value="MFL0247319.1"/>
    <property type="molecule type" value="Genomic_DNA"/>
</dbReference>
<reference evidence="2 3" key="1">
    <citation type="submission" date="2024-11" db="EMBL/GenBank/DDBJ databases">
        <authorList>
            <person name="Heng Y.C."/>
            <person name="Lim A.C.H."/>
            <person name="Lee J.K.Y."/>
            <person name="Kittelmann S."/>
        </authorList>
    </citation>
    <scope>NUCLEOTIDE SEQUENCE [LARGE SCALE GENOMIC DNA]</scope>
    <source>
        <strain evidence="2 3">WILCCON 0185</strain>
    </source>
</reference>